<dbReference type="Gene3D" id="3.30.565.10">
    <property type="entry name" value="Histidine kinase-like ATPase, C-terminal domain"/>
    <property type="match status" value="2"/>
</dbReference>
<evidence type="ECO:0000256" key="12">
    <source>
        <dbReference type="ARBA" id="ARBA00023136"/>
    </source>
</evidence>
<dbReference type="Pfam" id="PF00512">
    <property type="entry name" value="HisKA"/>
    <property type="match status" value="1"/>
</dbReference>
<feature type="transmembrane region" description="Helical" evidence="17">
    <location>
        <begin position="12"/>
        <end position="35"/>
    </location>
</feature>
<dbReference type="PANTHER" id="PTHR43047">
    <property type="entry name" value="TWO-COMPONENT HISTIDINE PROTEIN KINASE"/>
    <property type="match status" value="1"/>
</dbReference>
<feature type="compositionally biased region" description="Basic and acidic residues" evidence="16">
    <location>
        <begin position="1198"/>
        <end position="1227"/>
    </location>
</feature>
<keyword evidence="11" id="KW-0902">Two-component regulatory system</keyword>
<evidence type="ECO:0000256" key="16">
    <source>
        <dbReference type="SAM" id="MobiDB-lite"/>
    </source>
</evidence>
<feature type="region of interest" description="Disordered" evidence="16">
    <location>
        <begin position="415"/>
        <end position="466"/>
    </location>
</feature>
<name>A0A1E4RGL8_9ASCO</name>
<feature type="region of interest" description="Disordered" evidence="16">
    <location>
        <begin position="223"/>
        <end position="243"/>
    </location>
</feature>
<evidence type="ECO:0000256" key="11">
    <source>
        <dbReference type="ARBA" id="ARBA00023012"/>
    </source>
</evidence>
<evidence type="ECO:0000259" key="20">
    <source>
        <dbReference type="PROSITE" id="PS50885"/>
    </source>
</evidence>
<dbReference type="FunFam" id="1.10.287.130:FF:000004">
    <property type="entry name" value="Ethylene receptor 1"/>
    <property type="match status" value="1"/>
</dbReference>
<feature type="compositionally biased region" description="Polar residues" evidence="16">
    <location>
        <begin position="926"/>
        <end position="942"/>
    </location>
</feature>
<feature type="compositionally biased region" description="Low complexity" evidence="16">
    <location>
        <begin position="1171"/>
        <end position="1180"/>
    </location>
</feature>
<dbReference type="SMART" id="SM00387">
    <property type="entry name" value="HATPase_c"/>
    <property type="match status" value="1"/>
</dbReference>
<keyword evidence="8" id="KW-0418">Kinase</keyword>
<dbReference type="GO" id="GO:0007234">
    <property type="term" value="P:osmosensory signaling via phosphorelay pathway"/>
    <property type="evidence" value="ECO:0007669"/>
    <property type="project" value="EnsemblFungi"/>
</dbReference>
<keyword evidence="10 17" id="KW-1133">Transmembrane helix</keyword>
<dbReference type="RefSeq" id="XP_020075481.1">
    <property type="nucleotide sequence ID" value="XM_020222299.1"/>
</dbReference>
<proteinExistence type="predicted"/>
<keyword evidence="6 17" id="KW-0812">Transmembrane</keyword>
<evidence type="ECO:0000256" key="15">
    <source>
        <dbReference type="SAM" id="Coils"/>
    </source>
</evidence>
<evidence type="ECO:0000313" key="22">
    <source>
        <dbReference type="Proteomes" id="UP000095085"/>
    </source>
</evidence>
<dbReference type="CDD" id="cd17546">
    <property type="entry name" value="REC_hyHK_CKI1_RcsC-like"/>
    <property type="match status" value="1"/>
</dbReference>
<evidence type="ECO:0000256" key="13">
    <source>
        <dbReference type="ARBA" id="ARBA00023180"/>
    </source>
</evidence>
<dbReference type="SUPFAM" id="SSF47384">
    <property type="entry name" value="Homodimeric domain of signal transducing histidine kinase"/>
    <property type="match status" value="1"/>
</dbReference>
<feature type="compositionally biased region" description="Polar residues" evidence="16">
    <location>
        <begin position="740"/>
        <end position="759"/>
    </location>
</feature>
<comment type="catalytic activity">
    <reaction evidence="1">
        <text>ATP + protein L-histidine = ADP + protein N-phospho-L-histidine.</text>
        <dbReference type="EC" id="2.7.13.3"/>
    </reaction>
</comment>
<evidence type="ECO:0000256" key="4">
    <source>
        <dbReference type="ARBA" id="ARBA00022553"/>
    </source>
</evidence>
<dbReference type="PANTHER" id="PTHR43047:SF72">
    <property type="entry name" value="OSMOSENSING HISTIDINE PROTEIN KINASE SLN1"/>
    <property type="match status" value="1"/>
</dbReference>
<dbReference type="STRING" id="984485.A0A1E4RGL8"/>
<dbReference type="SMART" id="SM00448">
    <property type="entry name" value="REC"/>
    <property type="match status" value="1"/>
</dbReference>
<dbReference type="EC" id="2.7.13.3" evidence="3"/>
<dbReference type="OrthoDB" id="60033at2759"/>
<evidence type="ECO:0000256" key="10">
    <source>
        <dbReference type="ARBA" id="ARBA00022989"/>
    </source>
</evidence>
<dbReference type="GO" id="GO:0000155">
    <property type="term" value="F:phosphorelay sensor kinase activity"/>
    <property type="evidence" value="ECO:0007669"/>
    <property type="project" value="InterPro"/>
</dbReference>
<feature type="modified residue" description="4-aspartylphosphate" evidence="14">
    <location>
        <position position="1358"/>
    </location>
</feature>
<dbReference type="GO" id="GO:0005034">
    <property type="term" value="F:osmosensor activity"/>
    <property type="evidence" value="ECO:0007669"/>
    <property type="project" value="EnsemblFungi"/>
</dbReference>
<feature type="region of interest" description="Disordered" evidence="16">
    <location>
        <begin position="1156"/>
        <end position="1256"/>
    </location>
</feature>
<dbReference type="GO" id="GO:0009927">
    <property type="term" value="F:histidine phosphotransfer kinase activity"/>
    <property type="evidence" value="ECO:0007669"/>
    <property type="project" value="EnsemblFungi"/>
</dbReference>
<feature type="domain" description="Response regulatory" evidence="19">
    <location>
        <begin position="1303"/>
        <end position="1424"/>
    </location>
</feature>
<evidence type="ECO:0000256" key="3">
    <source>
        <dbReference type="ARBA" id="ARBA00012438"/>
    </source>
</evidence>
<reference evidence="22" key="1">
    <citation type="submission" date="2016-05" db="EMBL/GenBank/DDBJ databases">
        <title>Comparative genomics of biotechnologically important yeasts.</title>
        <authorList>
            <consortium name="DOE Joint Genome Institute"/>
            <person name="Riley R."/>
            <person name="Haridas S."/>
            <person name="Wolfe K.H."/>
            <person name="Lopes M.R."/>
            <person name="Hittinger C.T."/>
            <person name="Goker M."/>
            <person name="Salamov A."/>
            <person name="Wisecaver J."/>
            <person name="Long T.M."/>
            <person name="Aerts A.L."/>
            <person name="Barry K."/>
            <person name="Choi C."/>
            <person name="Clum A."/>
            <person name="Coughlan A.Y."/>
            <person name="Deshpande S."/>
            <person name="Douglass A.P."/>
            <person name="Hanson S.J."/>
            <person name="Klenk H.-P."/>
            <person name="Labutti K."/>
            <person name="Lapidus A."/>
            <person name="Lindquist E."/>
            <person name="Lipzen A."/>
            <person name="Meier-Kolthoff J.P."/>
            <person name="Ohm R.A."/>
            <person name="Otillar R.P."/>
            <person name="Pangilinan J."/>
            <person name="Peng Y."/>
            <person name="Rokas A."/>
            <person name="Rosa C.A."/>
            <person name="Scheuner C."/>
            <person name="Sibirny A.A."/>
            <person name="Slot J.C."/>
            <person name="Stielow J.B."/>
            <person name="Sun H."/>
            <person name="Kurtzman C.P."/>
            <person name="Blackwell M."/>
            <person name="Grigoriev I.V."/>
            <person name="Jeffries T.W."/>
        </authorList>
    </citation>
    <scope>NUCLEOTIDE SEQUENCE [LARGE SCALE GENOMIC DNA]</scope>
    <source>
        <strain evidence="22">NRRL Y-1933</strain>
    </source>
</reference>
<evidence type="ECO:0000256" key="5">
    <source>
        <dbReference type="ARBA" id="ARBA00022679"/>
    </source>
</evidence>
<dbReference type="SUPFAM" id="SSF55874">
    <property type="entry name" value="ATPase domain of HSP90 chaperone/DNA topoisomerase II/histidine kinase"/>
    <property type="match status" value="2"/>
</dbReference>
<feature type="compositionally biased region" description="Low complexity" evidence="16">
    <location>
        <begin position="226"/>
        <end position="243"/>
    </location>
</feature>
<protein>
    <recommendedName>
        <fullName evidence="3">histidine kinase</fullName>
        <ecNumber evidence="3">2.7.13.3</ecNumber>
    </recommendedName>
</protein>
<accession>A0A1E4RGL8</accession>
<feature type="compositionally biased region" description="Polar residues" evidence="16">
    <location>
        <begin position="1228"/>
        <end position="1249"/>
    </location>
</feature>
<evidence type="ECO:0000256" key="8">
    <source>
        <dbReference type="ARBA" id="ARBA00022777"/>
    </source>
</evidence>
<feature type="region of interest" description="Disordered" evidence="16">
    <location>
        <begin position="800"/>
        <end position="824"/>
    </location>
</feature>
<comment type="subcellular location">
    <subcellularLocation>
        <location evidence="2">Membrane</location>
    </subcellularLocation>
</comment>
<evidence type="ECO:0000256" key="17">
    <source>
        <dbReference type="SAM" id="Phobius"/>
    </source>
</evidence>
<dbReference type="InterPro" id="IPR004358">
    <property type="entry name" value="Sig_transdc_His_kin-like_C"/>
</dbReference>
<feature type="compositionally biased region" description="Basic and acidic residues" evidence="16">
    <location>
        <begin position="864"/>
        <end position="880"/>
    </location>
</feature>
<dbReference type="InterPro" id="IPR003660">
    <property type="entry name" value="HAMP_dom"/>
</dbReference>
<dbReference type="CDD" id="cd00082">
    <property type="entry name" value="HisKA"/>
    <property type="match status" value="1"/>
</dbReference>
<feature type="region of interest" description="Disordered" evidence="16">
    <location>
        <begin position="702"/>
        <end position="759"/>
    </location>
</feature>
<evidence type="ECO:0000256" key="9">
    <source>
        <dbReference type="ARBA" id="ARBA00022840"/>
    </source>
</evidence>
<feature type="compositionally biased region" description="Polar residues" evidence="16">
    <location>
        <begin position="894"/>
        <end position="903"/>
    </location>
</feature>
<sequence>MRRLKIGIRPQLIILVGFASLFSLLILAIVTGVYFSSNLSNLRAERLQVISQLKTTQIQQSVEYIYYQIYWLSNKDTVYAPLNSHVAGNGTHGIFADAQQTLDQFLTSSELFSAARLYDLYLDVVAESYNNETSISTPTMDYLFPLSANTTIPSSLLNTTNQASGYGYVTGPMSNSSDVLSTYFIGITVPVYSNSSIILSEPSISGYLTVLASASNIQSAIYDPRSSQSDDSSVSTKTKSSSTSTTSDYYVVAVKPIFETNSSSGSDSSHDKLPIGFEPVFPTERDLIKTNHVYGINSSDAIKLALTKETGSSTKIKSYSDHWIAIGFTQIRLDEETYWSVLIEQPRSKFLEPIKKLTKIIIGVVIGIGAFMCLITFPLAVFFVRPITKLKEATFAITMLKKQHKKHMKEKELLSATTSESDTSINHHQNFGDSLKVPPSSNPPINTSVLSKRHSVNSTESCNNSSVYSTGIRLPSKIPNSKKFFKDELTELSEAFNIMIEELDKQYTHLEDRVKIRTKELEASKVEAEAANEAKTVFIANISHELRTPLNGILGMTSIALEEKNHARIQDSLKLIHRSGELLLHILTELLTYSKNTLNRSKLEKSHFQILEIAYQVQSIFGKLASDQRVKLNLSLKPNAIRKLFLYGDSNRIIQIVMNLVSNSLKFTPVDGSVDVSFKLLGEYDFNRSKLDNFDKVYILRNSNNSSSPPKTSPTSAKSTATTTTTANNTFNSTPIPTPVTANTSIPQNPESVNINNPNTKYYHNKTTPETPVSNESNPNNHDIELSTINSIKSINNEEVSRNSQSALRPFSSNSSSSRPMSLGLEDDNISVVTLSTAEYENTIFQSQFNRNSLIRRASNNHKPLPERPNKSIHKDIKESDTDDANNNDENHKSVVTNGNNHINGHADSDRAKEDSDKTVHESDTNENPTTPKTDTNLNSSEETVDEKPMNGKANNVQPPKENVIPPTPPSKLTELSRDELLREQKAELLPPKKACPPPKNNSNVSLSTTMTNSSNMSQTSTFSNSEMVKNNKVFKMRNLYEPKTWVLQIEVSDTGPGIEPALQEKVFEPFIQGDQTLSRSYGGTGLGLSICRQLAKMMNGTLTLKSTIGQGSTFTFTVPLPQTGEVLVPESEMDEFCDDEFNPKSKVNRKVAFDISDDSTNSEHNETETTIHSSSSQTQPGVFQFNSNGESLSNSEMNRDKDHESSHDSEYERDHESETPIVKVEDNSSTSSHGYSFNTKASKASSDSNDTRRFKHKLEIPSRTALFEKPHLIARSSTGTANSSNTTDKTDHNLLEEMAHLRILVAEDNMVNQEVIKRMLKLEGFQNITMAFNGAEAVEFVKESYEKFELFDLIFMDIQMPNIDGLTATKMIRNNLRYDRPIIALTAFADESNVKECLNCGMSGFLAKPIKRTNLRKIINEFSPSLLNDIITTPQTNQSDEKRLGYGSGSEMTRGSVNSIIDDAQKSDC</sequence>
<evidence type="ECO:0000256" key="6">
    <source>
        <dbReference type="ARBA" id="ARBA00022692"/>
    </source>
</evidence>
<evidence type="ECO:0000256" key="7">
    <source>
        <dbReference type="ARBA" id="ARBA00022741"/>
    </source>
</evidence>
<evidence type="ECO:0000256" key="1">
    <source>
        <dbReference type="ARBA" id="ARBA00000085"/>
    </source>
</evidence>
<dbReference type="SUPFAM" id="SSF52172">
    <property type="entry name" value="CheY-like"/>
    <property type="match status" value="1"/>
</dbReference>
<feature type="region of interest" description="Disordered" evidence="16">
    <location>
        <begin position="1438"/>
        <end position="1470"/>
    </location>
</feature>
<evidence type="ECO:0000256" key="14">
    <source>
        <dbReference type="PROSITE-ProRule" id="PRU00169"/>
    </source>
</evidence>
<feature type="coiled-coil region" evidence="15">
    <location>
        <begin position="486"/>
        <end position="520"/>
    </location>
</feature>
<gene>
    <name evidence="21" type="ORF">HYPBUDRAFT_157585</name>
</gene>
<dbReference type="FunFam" id="3.40.50.2300:FF:000289">
    <property type="entry name" value="Osmosensing histidine protein kinase SLN1"/>
    <property type="match status" value="1"/>
</dbReference>
<feature type="domain" description="HAMP" evidence="20">
    <location>
        <begin position="485"/>
        <end position="508"/>
    </location>
</feature>
<dbReference type="Proteomes" id="UP000095085">
    <property type="component" value="Unassembled WGS sequence"/>
</dbReference>
<dbReference type="InterPro" id="IPR001789">
    <property type="entry name" value="Sig_transdc_resp-reg_receiver"/>
</dbReference>
<dbReference type="Gene3D" id="3.40.50.2300">
    <property type="match status" value="1"/>
</dbReference>
<dbReference type="Gene3D" id="1.10.287.130">
    <property type="match status" value="1"/>
</dbReference>
<feature type="compositionally biased region" description="Polar residues" evidence="16">
    <location>
        <begin position="1451"/>
        <end position="1460"/>
    </location>
</feature>
<feature type="compositionally biased region" description="Low complexity" evidence="16">
    <location>
        <begin position="702"/>
        <end position="735"/>
    </location>
</feature>
<dbReference type="PROSITE" id="PS50110">
    <property type="entry name" value="RESPONSE_REGULATORY"/>
    <property type="match status" value="1"/>
</dbReference>
<dbReference type="InterPro" id="IPR036097">
    <property type="entry name" value="HisK_dim/P_sf"/>
</dbReference>
<evidence type="ECO:0000313" key="21">
    <source>
        <dbReference type="EMBL" id="ODV66414.1"/>
    </source>
</evidence>
<keyword evidence="5" id="KW-0808">Transferase</keyword>
<dbReference type="Pfam" id="PF00072">
    <property type="entry name" value="Response_reg"/>
    <property type="match status" value="1"/>
</dbReference>
<dbReference type="PROSITE" id="PS50885">
    <property type="entry name" value="HAMP"/>
    <property type="match status" value="1"/>
</dbReference>
<dbReference type="PROSITE" id="PS50109">
    <property type="entry name" value="HIS_KIN"/>
    <property type="match status" value="1"/>
</dbReference>
<dbReference type="InterPro" id="IPR005467">
    <property type="entry name" value="His_kinase_dom"/>
</dbReference>
<dbReference type="InterPro" id="IPR036890">
    <property type="entry name" value="HATPase_C_sf"/>
</dbReference>
<keyword evidence="13" id="KW-0325">Glycoprotein</keyword>
<feature type="domain" description="Histidine kinase" evidence="18">
    <location>
        <begin position="541"/>
        <end position="1123"/>
    </location>
</feature>
<dbReference type="PRINTS" id="PR00344">
    <property type="entry name" value="BCTRLSENSOR"/>
</dbReference>
<organism evidence="21 22">
    <name type="scientific">Hyphopichia burtonii NRRL Y-1933</name>
    <dbReference type="NCBI Taxonomy" id="984485"/>
    <lineage>
        <taxon>Eukaryota</taxon>
        <taxon>Fungi</taxon>
        <taxon>Dikarya</taxon>
        <taxon>Ascomycota</taxon>
        <taxon>Saccharomycotina</taxon>
        <taxon>Pichiomycetes</taxon>
        <taxon>Debaryomycetaceae</taxon>
        <taxon>Hyphopichia</taxon>
    </lineage>
</organism>
<dbReference type="GO" id="GO:0005524">
    <property type="term" value="F:ATP binding"/>
    <property type="evidence" value="ECO:0007669"/>
    <property type="project" value="UniProtKB-KW"/>
</dbReference>
<feature type="transmembrane region" description="Helical" evidence="17">
    <location>
        <begin position="360"/>
        <end position="384"/>
    </location>
</feature>
<dbReference type="GO" id="GO:0005886">
    <property type="term" value="C:plasma membrane"/>
    <property type="evidence" value="ECO:0007669"/>
    <property type="project" value="EnsemblFungi"/>
</dbReference>
<keyword evidence="22" id="KW-1185">Reference proteome</keyword>
<dbReference type="GO" id="GO:0036180">
    <property type="term" value="P:filamentous growth of a population of unicellular organisms in response to biotic stimulus"/>
    <property type="evidence" value="ECO:0007669"/>
    <property type="project" value="UniProtKB-ARBA"/>
</dbReference>
<feature type="compositionally biased region" description="Polar residues" evidence="16">
    <location>
        <begin position="415"/>
        <end position="432"/>
    </location>
</feature>
<dbReference type="Pfam" id="PF02518">
    <property type="entry name" value="HATPase_c"/>
    <property type="match status" value="1"/>
</dbReference>
<feature type="compositionally biased region" description="Basic and acidic residues" evidence="16">
    <location>
        <begin position="905"/>
        <end position="924"/>
    </location>
</feature>
<keyword evidence="9" id="KW-0067">ATP-binding</keyword>
<dbReference type="InterPro" id="IPR003661">
    <property type="entry name" value="HisK_dim/P_dom"/>
</dbReference>
<dbReference type="GeneID" id="30996848"/>
<evidence type="ECO:0000259" key="19">
    <source>
        <dbReference type="PROSITE" id="PS50110"/>
    </source>
</evidence>
<feature type="compositionally biased region" description="Polar residues" evidence="16">
    <location>
        <begin position="1181"/>
        <end position="1197"/>
    </location>
</feature>
<evidence type="ECO:0000256" key="2">
    <source>
        <dbReference type="ARBA" id="ARBA00004370"/>
    </source>
</evidence>
<keyword evidence="12 17" id="KW-0472">Membrane</keyword>
<keyword evidence="7" id="KW-0547">Nucleotide-binding</keyword>
<keyword evidence="15" id="KW-0175">Coiled coil</keyword>
<dbReference type="InterPro" id="IPR011006">
    <property type="entry name" value="CheY-like_superfamily"/>
</dbReference>
<feature type="compositionally biased region" description="Polar residues" evidence="16">
    <location>
        <begin position="443"/>
        <end position="466"/>
    </location>
</feature>
<dbReference type="SMART" id="SM00388">
    <property type="entry name" value="HisKA"/>
    <property type="match status" value="1"/>
</dbReference>
<dbReference type="InterPro" id="IPR003594">
    <property type="entry name" value="HATPase_dom"/>
</dbReference>
<dbReference type="GO" id="GO:1900445">
    <property type="term" value="P:positive regulation of filamentous growth of a population of unicellular organisms in response to biotic stimulus"/>
    <property type="evidence" value="ECO:0007669"/>
    <property type="project" value="UniProtKB-ARBA"/>
</dbReference>
<feature type="region of interest" description="Disordered" evidence="16">
    <location>
        <begin position="859"/>
        <end position="973"/>
    </location>
</feature>
<evidence type="ECO:0000259" key="18">
    <source>
        <dbReference type="PROSITE" id="PS50109"/>
    </source>
</evidence>
<keyword evidence="4 14" id="KW-0597">Phosphoprotein</keyword>
<dbReference type="EMBL" id="KV454542">
    <property type="protein sequence ID" value="ODV66414.1"/>
    <property type="molecule type" value="Genomic_DNA"/>
</dbReference>